<evidence type="ECO:0000313" key="2">
    <source>
        <dbReference type="WBParaSite" id="TCNE_0000496801-mRNA-1"/>
    </source>
</evidence>
<evidence type="ECO:0000313" key="1">
    <source>
        <dbReference type="Proteomes" id="UP000050794"/>
    </source>
</evidence>
<name>A0A183U8Z8_TOXCA</name>
<dbReference type="AlphaFoldDB" id="A0A183U8Z8"/>
<protein>
    <submittedName>
        <fullName evidence="2">Pecanex-like protein</fullName>
    </submittedName>
</protein>
<dbReference type="Proteomes" id="UP000050794">
    <property type="component" value="Unassembled WGS sequence"/>
</dbReference>
<reference evidence="2" key="1">
    <citation type="submission" date="2016-06" db="UniProtKB">
        <authorList>
            <consortium name="WormBaseParasite"/>
        </authorList>
    </citation>
    <scope>IDENTIFICATION</scope>
</reference>
<keyword evidence="1" id="KW-1185">Reference proteome</keyword>
<organism evidence="1 2">
    <name type="scientific">Toxocara canis</name>
    <name type="common">Canine roundworm</name>
    <dbReference type="NCBI Taxonomy" id="6265"/>
    <lineage>
        <taxon>Eukaryota</taxon>
        <taxon>Metazoa</taxon>
        <taxon>Ecdysozoa</taxon>
        <taxon>Nematoda</taxon>
        <taxon>Chromadorea</taxon>
        <taxon>Rhabditida</taxon>
        <taxon>Spirurina</taxon>
        <taxon>Ascaridomorpha</taxon>
        <taxon>Ascaridoidea</taxon>
        <taxon>Toxocaridae</taxon>
        <taxon>Toxocara</taxon>
    </lineage>
</organism>
<sequence>LEADHTKLGRCLRPWLDLWEMVRVAVSVSSNCDLEADHTKLGRCLRPWLDLWEMVRVGEAHATDIVFPVSLFTSYQLPSKIQLVYRS</sequence>
<accession>A0A183U8Z8</accession>
<proteinExistence type="predicted"/>
<dbReference type="WBParaSite" id="TCNE_0000496801-mRNA-1">
    <property type="protein sequence ID" value="TCNE_0000496801-mRNA-1"/>
    <property type="gene ID" value="TCNE_0000496801"/>
</dbReference>